<dbReference type="InterPro" id="IPR027417">
    <property type="entry name" value="P-loop_NTPase"/>
</dbReference>
<evidence type="ECO:0000256" key="3">
    <source>
        <dbReference type="ARBA" id="ARBA00022741"/>
    </source>
</evidence>
<dbReference type="InterPro" id="IPR044749">
    <property type="entry name" value="FANCM_DEXDc"/>
</dbReference>
<evidence type="ECO:0000256" key="7">
    <source>
        <dbReference type="ARBA" id="ARBA00023242"/>
    </source>
</evidence>
<evidence type="ECO:0000259" key="12">
    <source>
        <dbReference type="PROSITE" id="PS51194"/>
    </source>
</evidence>
<feature type="region of interest" description="Disordered" evidence="10">
    <location>
        <begin position="26"/>
        <end position="54"/>
    </location>
</feature>
<sequence length="1248" mass="138854">MSSDYFFDDDFDDAALAEVEAIETAALQQAKAPAPPAPAPRRPQPQSLKSDSSIDMTFDIDESELAKLDDFVAQQYNEKVLQAPQAGPSSRPMNRTTSSNMLQTTLFGDIIPTQSAASKLKSPPSAAMQRTKSATRNIFGQQAPKTKIWDHTAFAQSGNKPKKGAKGKGKGKASAKDDDDEEEDSLELPAVPGKQPPPMRLKPDLLEAKHWIFPTNRAKRDYQYNIVKNCLFDNTLVALPTGLGKTFVAGVVMLNYYRWFPEGKIVFVAPTKPLVAQQIVASHDTCGIPGYDGVELTGQVKSATRGRFWQEKRVFYMTPQTMESDLASGACDPLDVVLLVIDEAHHATGDYSYNKIVRFMMAKNPHFRLLALTATPGNNPDSVQRLVDGLHISKIEIRNESSLDLKPYIFEKVVKPHIIKPRDDVLVIQELLSKVMEPIFDPLQKMGLFYPSEKVIALHPFRPMGILRDRNPLASKHYTQLTQLSSLARAVLYLLTGSIKSCRDYCEEITQKELTEKAAGKARKTMLIDNPNFKRLMEKFEEFEKTGSTPHPKMEKLKDILINYFGTKMPDAVEGEPRQIGRHSSHVVEEIIGELNQHRPLIRAAAFVGQATAKNGTKGLKQREQIELIERFQKGEFNVLVATSIGEEGLDIGEIDCTICYDTDKAPTRMIQRFGRTGRKRAGEVHALLAEAREEFNLDKAKGTYKEVQKVIDRGELYELYGDVPRLIPEHVKPSCIEKVMEITPYVREDLRKARSKGASTGGTKRKRNTDPNRNIPPDMPTSFTPASSVWSTFKKPKVAPLPEDPRELEELGTDDDLDRQIEAGSIFTPSSPAAKLPAKEKEIVKKYAKKSLAELEKEGEDDELDMQFESGSIFGSFQPVSKLASLASSSKRRLTPDPPMKTYEITDTEEEEFENGGEATDDGEEPKSPSPARYDRKFGGEDMAWLVEDDEDIGVEAGSPEPIRVPSPKFERLQFEGDDSIEISQAYPARPKGKQKATLKRTPPSSPGIEIVESGPSKPSVSFQPASKVSFAPEPDAPTSRAQKRKTDMLPPPIGGVSQRFASSDDDEPLAPLPPSQHRLHRRNLESTPAKPKPRPKKKEPKPHRTKPSLLDKNLIGLVGEAAHSGDEVSEGYSEEEEERSSDREFLKDSPSMTQISPSYEQTQMYRQSLFTQAPVGDKAPAFQRGPLRAKPFGRIDPSTTTRKFLPSSSPPLEDDELDSYEHGSFVVADEGDISLEINSDDAVLDW</sequence>
<evidence type="ECO:0000256" key="6">
    <source>
        <dbReference type="ARBA" id="ARBA00022840"/>
    </source>
</evidence>
<feature type="compositionally biased region" description="Pro residues" evidence="10">
    <location>
        <begin position="33"/>
        <end position="43"/>
    </location>
</feature>
<dbReference type="CDD" id="cd18033">
    <property type="entry name" value="DEXDc_FANCM"/>
    <property type="match status" value="1"/>
</dbReference>
<feature type="region of interest" description="Disordered" evidence="10">
    <location>
        <begin position="752"/>
        <end position="788"/>
    </location>
</feature>
<dbReference type="InterPro" id="IPR039686">
    <property type="entry name" value="FANCM/Mph1-like_ID"/>
</dbReference>
<dbReference type="Pfam" id="PF04851">
    <property type="entry name" value="ResIII"/>
    <property type="match status" value="1"/>
</dbReference>
<dbReference type="InterPro" id="IPR001650">
    <property type="entry name" value="Helicase_C-like"/>
</dbReference>
<feature type="region of interest" description="Disordered" evidence="10">
    <location>
        <begin position="149"/>
        <end position="198"/>
    </location>
</feature>
<dbReference type="SUPFAM" id="SSF52540">
    <property type="entry name" value="P-loop containing nucleoside triphosphate hydrolases"/>
    <property type="match status" value="1"/>
</dbReference>
<reference evidence="13 14" key="1">
    <citation type="submission" date="2020-07" db="EMBL/GenBank/DDBJ databases">
        <title>Comparative genomics of pyrophilous fungi reveals a link between fire events and developmental genes.</title>
        <authorList>
            <consortium name="DOE Joint Genome Institute"/>
            <person name="Steindorff A.S."/>
            <person name="Carver A."/>
            <person name="Calhoun S."/>
            <person name="Stillman K."/>
            <person name="Liu H."/>
            <person name="Lipzen A."/>
            <person name="Pangilinan J."/>
            <person name="Labutti K."/>
            <person name="Bruns T.D."/>
            <person name="Grigoriev I.V."/>
        </authorList>
    </citation>
    <scope>NUCLEOTIDE SEQUENCE [LARGE SCALE GENOMIC DNA]</scope>
    <source>
        <strain evidence="13 14">CBS 144469</strain>
    </source>
</reference>
<comment type="subunit">
    <text evidence="9">Interacts with the MHF histone-fold complex to form the FANCM-MHF complex.</text>
</comment>
<feature type="compositionally biased region" description="Acidic residues" evidence="10">
    <location>
        <begin position="1129"/>
        <end position="1141"/>
    </location>
</feature>
<organism evidence="13 14">
    <name type="scientific">Ephemerocybe angulata</name>
    <dbReference type="NCBI Taxonomy" id="980116"/>
    <lineage>
        <taxon>Eukaryota</taxon>
        <taxon>Fungi</taxon>
        <taxon>Dikarya</taxon>
        <taxon>Basidiomycota</taxon>
        <taxon>Agaricomycotina</taxon>
        <taxon>Agaricomycetes</taxon>
        <taxon>Agaricomycetidae</taxon>
        <taxon>Agaricales</taxon>
        <taxon>Agaricineae</taxon>
        <taxon>Psathyrellaceae</taxon>
        <taxon>Ephemerocybe</taxon>
    </lineage>
</organism>
<accession>A0A8H6IID8</accession>
<comment type="subcellular location">
    <subcellularLocation>
        <location evidence="1 9">Nucleus</location>
    </subcellularLocation>
</comment>
<dbReference type="GO" id="GO:0043138">
    <property type="term" value="F:3'-5' DNA helicase activity"/>
    <property type="evidence" value="ECO:0007669"/>
    <property type="project" value="InterPro"/>
</dbReference>
<evidence type="ECO:0000313" key="13">
    <source>
        <dbReference type="EMBL" id="KAF6766260.1"/>
    </source>
</evidence>
<dbReference type="AlphaFoldDB" id="A0A8H6IID8"/>
<protein>
    <recommendedName>
        <fullName evidence="9">ATP-dependent DNA helicase</fullName>
        <ecNumber evidence="9">3.6.4.12</ecNumber>
    </recommendedName>
</protein>
<dbReference type="GO" id="GO:0005524">
    <property type="term" value="F:ATP binding"/>
    <property type="evidence" value="ECO:0007669"/>
    <property type="project" value="UniProtKB-UniRule"/>
</dbReference>
<evidence type="ECO:0000256" key="10">
    <source>
        <dbReference type="SAM" id="MobiDB-lite"/>
    </source>
</evidence>
<comment type="similarity">
    <text evidence="2 9">Belongs to the DEAD box helicase family. DEAH subfamily. FANCM sub-subfamily.</text>
</comment>
<evidence type="ECO:0000313" key="14">
    <source>
        <dbReference type="Proteomes" id="UP000521943"/>
    </source>
</evidence>
<dbReference type="Gene3D" id="3.40.50.300">
    <property type="entry name" value="P-loop containing nucleotide triphosphate hydrolases"/>
    <property type="match status" value="2"/>
</dbReference>
<dbReference type="Gene3D" id="1.20.1320.20">
    <property type="entry name" value="hef helicase domain"/>
    <property type="match status" value="1"/>
</dbReference>
<feature type="compositionally biased region" description="Basic residues" evidence="10">
    <location>
        <begin position="160"/>
        <end position="173"/>
    </location>
</feature>
<dbReference type="Proteomes" id="UP000521943">
    <property type="component" value="Unassembled WGS sequence"/>
</dbReference>
<keyword evidence="6" id="KW-0067">ATP-binding</keyword>
<gene>
    <name evidence="13" type="ORF">DFP72DRAFT_866037</name>
</gene>
<comment type="catalytic activity">
    <reaction evidence="8 9">
        <text>ATP + H2O = ADP + phosphate + H(+)</text>
        <dbReference type="Rhea" id="RHEA:13065"/>
        <dbReference type="ChEBI" id="CHEBI:15377"/>
        <dbReference type="ChEBI" id="CHEBI:15378"/>
        <dbReference type="ChEBI" id="CHEBI:30616"/>
        <dbReference type="ChEBI" id="CHEBI:43474"/>
        <dbReference type="ChEBI" id="CHEBI:456216"/>
        <dbReference type="EC" id="3.6.4.12"/>
    </reaction>
</comment>
<dbReference type="SMART" id="SM00490">
    <property type="entry name" value="HELICc"/>
    <property type="match status" value="1"/>
</dbReference>
<dbReference type="GO" id="GO:0045003">
    <property type="term" value="P:double-strand break repair via synthesis-dependent strand annealing"/>
    <property type="evidence" value="ECO:0007669"/>
    <property type="project" value="TreeGrafter"/>
</dbReference>
<dbReference type="GO" id="GO:0000400">
    <property type="term" value="F:four-way junction DNA binding"/>
    <property type="evidence" value="ECO:0007669"/>
    <property type="project" value="TreeGrafter"/>
</dbReference>
<feature type="compositionally biased region" description="Basic residues" evidence="10">
    <location>
        <begin position="1093"/>
        <end position="1108"/>
    </location>
</feature>
<dbReference type="GO" id="GO:0016787">
    <property type="term" value="F:hydrolase activity"/>
    <property type="evidence" value="ECO:0007669"/>
    <property type="project" value="UniProtKB-KW"/>
</dbReference>
<dbReference type="InterPro" id="IPR006935">
    <property type="entry name" value="Helicase/UvrB_N"/>
</dbReference>
<comment type="caution">
    <text evidence="13">The sequence shown here is derived from an EMBL/GenBank/DDBJ whole genome shotgun (WGS) entry which is preliminary data.</text>
</comment>
<dbReference type="GO" id="GO:0005634">
    <property type="term" value="C:nucleus"/>
    <property type="evidence" value="ECO:0007669"/>
    <property type="project" value="UniProtKB-SubCell"/>
</dbReference>
<feature type="region of interest" description="Disordered" evidence="10">
    <location>
        <begin position="889"/>
        <end position="1157"/>
    </location>
</feature>
<dbReference type="PANTHER" id="PTHR14025">
    <property type="entry name" value="FANCONI ANEMIA GROUP M FANCM FAMILY MEMBER"/>
    <property type="match status" value="1"/>
</dbReference>
<dbReference type="CDD" id="cd12091">
    <property type="entry name" value="FANCM_ID"/>
    <property type="match status" value="1"/>
</dbReference>
<dbReference type="GO" id="GO:0009378">
    <property type="term" value="F:four-way junction helicase activity"/>
    <property type="evidence" value="ECO:0007669"/>
    <property type="project" value="TreeGrafter"/>
</dbReference>
<dbReference type="InterPro" id="IPR014001">
    <property type="entry name" value="Helicase_ATP-bd"/>
</dbReference>
<dbReference type="SMART" id="SM00487">
    <property type="entry name" value="DEXDc"/>
    <property type="match status" value="1"/>
</dbReference>
<dbReference type="GO" id="GO:0036297">
    <property type="term" value="P:interstrand cross-link repair"/>
    <property type="evidence" value="ECO:0007669"/>
    <property type="project" value="UniProtKB-ARBA"/>
</dbReference>
<keyword evidence="14" id="KW-1185">Reference proteome</keyword>
<dbReference type="PROSITE" id="PS51192">
    <property type="entry name" value="HELICASE_ATP_BIND_1"/>
    <property type="match status" value="1"/>
</dbReference>
<dbReference type="EMBL" id="JACGCI010000001">
    <property type="protein sequence ID" value="KAF6766260.1"/>
    <property type="molecule type" value="Genomic_DNA"/>
</dbReference>
<dbReference type="OrthoDB" id="164902at2759"/>
<dbReference type="Pfam" id="PF00271">
    <property type="entry name" value="Helicase_C"/>
    <property type="match status" value="1"/>
</dbReference>
<feature type="domain" description="Helicase ATP-binding" evidence="11">
    <location>
        <begin position="226"/>
        <end position="394"/>
    </location>
</feature>
<dbReference type="PROSITE" id="PS51194">
    <property type="entry name" value="HELICASE_CTER"/>
    <property type="match status" value="1"/>
</dbReference>
<keyword evidence="4" id="KW-0378">Hydrolase</keyword>
<dbReference type="EC" id="3.6.4.12" evidence="9"/>
<name>A0A8H6IID8_9AGAR</name>
<evidence type="ECO:0000256" key="1">
    <source>
        <dbReference type="ARBA" id="ARBA00004123"/>
    </source>
</evidence>
<keyword evidence="3" id="KW-0547">Nucleotide-binding</keyword>
<keyword evidence="5" id="KW-0347">Helicase</keyword>
<proteinExistence type="inferred from homology"/>
<comment type="function">
    <text evidence="9">ATP-dependent DNA helicase involved in DNA damage repair by homologous recombination and in genome maintenance. Capable of unwinding D-loops. Plays a role in limiting crossover recombinants during mitotic DNA double-strand break (DSB) repair. Component of a FANCM-MHF complex which promotes gene conversion at blocked replication forks, probably by reversal of the stalled fork.</text>
</comment>
<evidence type="ECO:0000256" key="9">
    <source>
        <dbReference type="RuleBase" id="RU367027"/>
    </source>
</evidence>
<dbReference type="FunFam" id="3.40.50.300:FF:000861">
    <property type="entry name" value="Fanconi anemia, complementation group M"/>
    <property type="match status" value="1"/>
</dbReference>
<evidence type="ECO:0000256" key="4">
    <source>
        <dbReference type="ARBA" id="ARBA00022801"/>
    </source>
</evidence>
<feature type="compositionally biased region" description="Acidic residues" evidence="10">
    <location>
        <begin position="177"/>
        <end position="186"/>
    </location>
</feature>
<feature type="domain" description="Helicase C-terminal" evidence="12">
    <location>
        <begin position="532"/>
        <end position="728"/>
    </location>
</feature>
<feature type="compositionally biased region" description="Polar residues" evidence="10">
    <location>
        <begin position="1018"/>
        <end position="1028"/>
    </location>
</feature>
<evidence type="ECO:0000256" key="2">
    <source>
        <dbReference type="ARBA" id="ARBA00009889"/>
    </source>
</evidence>
<evidence type="ECO:0000259" key="11">
    <source>
        <dbReference type="PROSITE" id="PS51192"/>
    </source>
</evidence>
<keyword evidence="7" id="KW-0539">Nucleus</keyword>
<evidence type="ECO:0000256" key="8">
    <source>
        <dbReference type="ARBA" id="ARBA00047995"/>
    </source>
</evidence>
<feature type="compositionally biased region" description="Acidic residues" evidence="10">
    <location>
        <begin position="907"/>
        <end position="925"/>
    </location>
</feature>
<evidence type="ECO:0000256" key="5">
    <source>
        <dbReference type="ARBA" id="ARBA00022806"/>
    </source>
</evidence>
<dbReference type="PANTHER" id="PTHR14025:SF20">
    <property type="entry name" value="FANCONI ANEMIA GROUP M PROTEIN"/>
    <property type="match status" value="1"/>
</dbReference>
<feature type="region of interest" description="Disordered" evidence="10">
    <location>
        <begin position="1179"/>
        <end position="1219"/>
    </location>
</feature>